<dbReference type="Proteomes" id="UP000012160">
    <property type="component" value="Unassembled WGS sequence"/>
</dbReference>
<comment type="caution">
    <text evidence="1">The sequence shown here is derived from an EMBL/GenBank/DDBJ whole genome shotgun (WGS) entry which is preliminary data.</text>
</comment>
<protein>
    <submittedName>
        <fullName evidence="1">Uncharacterized protein</fullName>
    </submittedName>
</protein>
<organism evidence="1 2">
    <name type="scientific">Leptospira santarosai str. ZUN179</name>
    <dbReference type="NCBI Taxonomy" id="1049985"/>
    <lineage>
        <taxon>Bacteria</taxon>
        <taxon>Pseudomonadati</taxon>
        <taxon>Spirochaetota</taxon>
        <taxon>Spirochaetia</taxon>
        <taxon>Leptospirales</taxon>
        <taxon>Leptospiraceae</taxon>
        <taxon>Leptospira</taxon>
    </lineage>
</organism>
<name>M6V6Y2_9LEPT</name>
<accession>M6V6Y2</accession>
<evidence type="ECO:0000313" key="2">
    <source>
        <dbReference type="Proteomes" id="UP000012160"/>
    </source>
</evidence>
<proteinExistence type="predicted"/>
<evidence type="ECO:0000313" key="1">
    <source>
        <dbReference type="EMBL" id="EMO45258.1"/>
    </source>
</evidence>
<dbReference type="AlphaFoldDB" id="M6V6Y2"/>
<gene>
    <name evidence="1" type="ORF">LEP1GSC187_1748</name>
</gene>
<dbReference type="EMBL" id="AHOQ02000032">
    <property type="protein sequence ID" value="EMO45258.1"/>
    <property type="molecule type" value="Genomic_DNA"/>
</dbReference>
<sequence length="68" mass="7795">MIERKFRVNLSESVPKKLNEVALYESLIFALQRVNILFRPNSANAFLRIGVQGETMSFRSAAFDYLAL</sequence>
<reference evidence="1 2" key="1">
    <citation type="submission" date="2013-01" db="EMBL/GenBank/DDBJ databases">
        <authorList>
            <person name="Harkins D.M."/>
            <person name="Durkin A.S."/>
            <person name="Brinkac L.M."/>
            <person name="Haft D.H."/>
            <person name="Selengut J.D."/>
            <person name="Sanka R."/>
            <person name="DePew J."/>
            <person name="Purushe J."/>
            <person name="Matthias M.A."/>
            <person name="Vinetz J.M."/>
            <person name="Sutton G.G."/>
            <person name="Nierman W.C."/>
            <person name="Fouts D.E."/>
        </authorList>
    </citation>
    <scope>NUCLEOTIDE SEQUENCE [LARGE SCALE GENOMIC DNA]</scope>
    <source>
        <strain evidence="1 2">ZUN179</strain>
    </source>
</reference>